<feature type="domain" description="HTH iclR-type" evidence="2">
    <location>
        <begin position="15"/>
        <end position="42"/>
    </location>
</feature>
<dbReference type="EMBL" id="BAABBE010000024">
    <property type="protein sequence ID" value="GAA3670691.1"/>
    <property type="molecule type" value="Genomic_DNA"/>
</dbReference>
<name>A0ABP7BV85_9PSEU</name>
<reference evidence="4" key="1">
    <citation type="journal article" date="2019" name="Int. J. Syst. Evol. Microbiol.">
        <title>The Global Catalogue of Microorganisms (GCM) 10K type strain sequencing project: providing services to taxonomists for standard genome sequencing and annotation.</title>
        <authorList>
            <consortium name="The Broad Institute Genomics Platform"/>
            <consortium name="The Broad Institute Genome Sequencing Center for Infectious Disease"/>
            <person name="Wu L."/>
            <person name="Ma J."/>
        </authorList>
    </citation>
    <scope>NUCLEOTIDE SEQUENCE [LARGE SCALE GENOMIC DNA]</scope>
    <source>
        <strain evidence="4">JCM 17494</strain>
    </source>
</reference>
<dbReference type="Proteomes" id="UP001500711">
    <property type="component" value="Unassembled WGS sequence"/>
</dbReference>
<keyword evidence="4" id="KW-1185">Reference proteome</keyword>
<dbReference type="InterPro" id="IPR036388">
    <property type="entry name" value="WH-like_DNA-bd_sf"/>
</dbReference>
<protein>
    <recommendedName>
        <fullName evidence="2">HTH iclR-type domain-containing protein</fullName>
    </recommendedName>
</protein>
<gene>
    <name evidence="3" type="ORF">GCM10022267_66920</name>
</gene>
<feature type="region of interest" description="Disordered" evidence="1">
    <location>
        <begin position="42"/>
        <end position="83"/>
    </location>
</feature>
<evidence type="ECO:0000313" key="4">
    <source>
        <dbReference type="Proteomes" id="UP001500711"/>
    </source>
</evidence>
<organism evidence="3 4">
    <name type="scientific">Lentzea roselyniae</name>
    <dbReference type="NCBI Taxonomy" id="531940"/>
    <lineage>
        <taxon>Bacteria</taxon>
        <taxon>Bacillati</taxon>
        <taxon>Actinomycetota</taxon>
        <taxon>Actinomycetes</taxon>
        <taxon>Pseudonocardiales</taxon>
        <taxon>Pseudonocardiaceae</taxon>
        <taxon>Lentzea</taxon>
    </lineage>
</organism>
<dbReference type="Gene3D" id="1.10.10.10">
    <property type="entry name" value="Winged helix-like DNA-binding domain superfamily/Winged helix DNA-binding domain"/>
    <property type="match status" value="1"/>
</dbReference>
<proteinExistence type="predicted"/>
<dbReference type="InterPro" id="IPR005471">
    <property type="entry name" value="Tscrpt_reg_IclR_N"/>
</dbReference>
<evidence type="ECO:0000313" key="3">
    <source>
        <dbReference type="EMBL" id="GAA3670691.1"/>
    </source>
</evidence>
<evidence type="ECO:0000256" key="1">
    <source>
        <dbReference type="SAM" id="MobiDB-lite"/>
    </source>
</evidence>
<comment type="caution">
    <text evidence="3">The sequence shown here is derived from an EMBL/GenBank/DDBJ whole genome shotgun (WGS) entry which is preliminary data.</text>
</comment>
<dbReference type="Pfam" id="PF09339">
    <property type="entry name" value="HTH_IclR"/>
    <property type="match status" value="1"/>
</dbReference>
<evidence type="ECO:0000259" key="2">
    <source>
        <dbReference type="Pfam" id="PF09339"/>
    </source>
</evidence>
<sequence length="98" mass="10205">MRNNGEERDAALVQSVDRAVAILELLARNGEAGITEIAAELGCGRRRATSPSGWGTPCPDSPRRPASPRPEPGARSRSGIVTTRNVVVSDAAVRATGA</sequence>
<accession>A0ABP7BV85</accession>